<dbReference type="PANTHER" id="PTHR42850">
    <property type="entry name" value="METALLOPHOSPHOESTERASE"/>
    <property type="match status" value="1"/>
</dbReference>
<feature type="non-terminal residue" evidence="2">
    <location>
        <position position="1"/>
    </location>
</feature>
<dbReference type="AlphaFoldDB" id="A0A382HIL3"/>
<proteinExistence type="predicted"/>
<gene>
    <name evidence="2" type="ORF">METZ01_LOCUS240038</name>
</gene>
<dbReference type="SUPFAM" id="SSF56300">
    <property type="entry name" value="Metallo-dependent phosphatases"/>
    <property type="match status" value="1"/>
</dbReference>
<dbReference type="InterPro" id="IPR050126">
    <property type="entry name" value="Ap4A_hydrolase"/>
</dbReference>
<sequence>VNNFSQIFVVGDIHGCHIFLTQIHKKILDKSNNTSGNKLLIYLGDYIDRGPKIKETIQALLDFQPNNFQQIFLLGNHEQMMLDFINKVPDSLYLWILNGGNETLNSYGIKGTEFFNNETKNNETKNNETIRYELINNLPKNHLQFFNNLTLSYQWGEYFFVHAGIDPDVPLDKQDKNTLIWQRRSKFFNNTKVFEKIIVHGHTPQPKIENLANRINLDTGAFYTGILSCLIIDTKTGEKQFISTAN</sequence>
<dbReference type="Pfam" id="PF00149">
    <property type="entry name" value="Metallophos"/>
    <property type="match status" value="1"/>
</dbReference>
<dbReference type="InterPro" id="IPR029052">
    <property type="entry name" value="Metallo-depent_PP-like"/>
</dbReference>
<evidence type="ECO:0000259" key="1">
    <source>
        <dbReference type="Pfam" id="PF00149"/>
    </source>
</evidence>
<dbReference type="PANTHER" id="PTHR42850:SF4">
    <property type="entry name" value="ZINC-DEPENDENT ENDOPOLYPHOSPHATASE"/>
    <property type="match status" value="1"/>
</dbReference>
<dbReference type="EMBL" id="UINC01061523">
    <property type="protein sequence ID" value="SVB87184.1"/>
    <property type="molecule type" value="Genomic_DNA"/>
</dbReference>
<evidence type="ECO:0000313" key="2">
    <source>
        <dbReference type="EMBL" id="SVB87184.1"/>
    </source>
</evidence>
<reference evidence="2" key="1">
    <citation type="submission" date="2018-05" db="EMBL/GenBank/DDBJ databases">
        <authorList>
            <person name="Lanie J.A."/>
            <person name="Ng W.-L."/>
            <person name="Kazmierczak K.M."/>
            <person name="Andrzejewski T.M."/>
            <person name="Davidsen T.M."/>
            <person name="Wayne K.J."/>
            <person name="Tettelin H."/>
            <person name="Glass J.I."/>
            <person name="Rusch D."/>
            <person name="Podicherti R."/>
            <person name="Tsui H.-C.T."/>
            <person name="Winkler M.E."/>
        </authorList>
    </citation>
    <scope>NUCLEOTIDE SEQUENCE</scope>
</reference>
<protein>
    <recommendedName>
        <fullName evidence="1">Calcineurin-like phosphoesterase domain-containing protein</fullName>
    </recommendedName>
</protein>
<dbReference type="InterPro" id="IPR004843">
    <property type="entry name" value="Calcineurin-like_PHP"/>
</dbReference>
<dbReference type="GO" id="GO:0016791">
    <property type="term" value="F:phosphatase activity"/>
    <property type="evidence" value="ECO:0007669"/>
    <property type="project" value="TreeGrafter"/>
</dbReference>
<dbReference type="GO" id="GO:0005737">
    <property type="term" value="C:cytoplasm"/>
    <property type="evidence" value="ECO:0007669"/>
    <property type="project" value="TreeGrafter"/>
</dbReference>
<dbReference type="CDD" id="cd00144">
    <property type="entry name" value="MPP_PPP_family"/>
    <property type="match status" value="1"/>
</dbReference>
<organism evidence="2">
    <name type="scientific">marine metagenome</name>
    <dbReference type="NCBI Taxonomy" id="408172"/>
    <lineage>
        <taxon>unclassified sequences</taxon>
        <taxon>metagenomes</taxon>
        <taxon>ecological metagenomes</taxon>
    </lineage>
</organism>
<name>A0A382HIL3_9ZZZZ</name>
<accession>A0A382HIL3</accession>
<dbReference type="GO" id="GO:0008803">
    <property type="term" value="F:bis(5'-nucleosyl)-tetraphosphatase (symmetrical) activity"/>
    <property type="evidence" value="ECO:0007669"/>
    <property type="project" value="TreeGrafter"/>
</dbReference>
<feature type="domain" description="Calcineurin-like phosphoesterase" evidence="1">
    <location>
        <begin position="7"/>
        <end position="207"/>
    </location>
</feature>
<dbReference type="GO" id="GO:0110154">
    <property type="term" value="P:RNA decapping"/>
    <property type="evidence" value="ECO:0007669"/>
    <property type="project" value="TreeGrafter"/>
</dbReference>
<dbReference type="Gene3D" id="3.60.21.10">
    <property type="match status" value="1"/>
</dbReference>